<feature type="region of interest" description="Disordered" evidence="2">
    <location>
        <begin position="95"/>
        <end position="116"/>
    </location>
</feature>
<dbReference type="GO" id="GO:0070063">
    <property type="term" value="F:RNA polymerase binding"/>
    <property type="evidence" value="ECO:0007669"/>
    <property type="project" value="InterPro"/>
</dbReference>
<dbReference type="SMART" id="SM00456">
    <property type="entry name" value="WW"/>
    <property type="match status" value="2"/>
</dbReference>
<dbReference type="InterPro" id="IPR036020">
    <property type="entry name" value="WW_dom_sf"/>
</dbReference>
<dbReference type="OrthoDB" id="410044at2759"/>
<evidence type="ECO:0000313" key="5">
    <source>
        <dbReference type="Proteomes" id="UP000214365"/>
    </source>
</evidence>
<dbReference type="Proteomes" id="UP000214365">
    <property type="component" value="Unassembled WGS sequence"/>
</dbReference>
<dbReference type="PANTHER" id="PTHR15377">
    <property type="entry name" value="TRANSCRIPTION ELONGATION REGULATOR 1"/>
    <property type="match status" value="1"/>
</dbReference>
<dbReference type="InterPro" id="IPR002713">
    <property type="entry name" value="FF_domain"/>
</dbReference>
<feature type="region of interest" description="Disordered" evidence="2">
    <location>
        <begin position="166"/>
        <end position="242"/>
    </location>
</feature>
<feature type="compositionally biased region" description="Acidic residues" evidence="2">
    <location>
        <begin position="211"/>
        <end position="228"/>
    </location>
</feature>
<feature type="compositionally biased region" description="Polar residues" evidence="2">
    <location>
        <begin position="48"/>
        <end position="63"/>
    </location>
</feature>
<dbReference type="SUPFAM" id="SSF51045">
    <property type="entry name" value="WW domain"/>
    <property type="match status" value="2"/>
</dbReference>
<dbReference type="InterPro" id="IPR001202">
    <property type="entry name" value="WW_dom"/>
</dbReference>
<dbReference type="SUPFAM" id="SSF81698">
    <property type="entry name" value="FF domain"/>
    <property type="match status" value="1"/>
</dbReference>
<keyword evidence="5" id="KW-1185">Reference proteome</keyword>
<feature type="region of interest" description="Disordered" evidence="2">
    <location>
        <begin position="1"/>
        <end position="63"/>
    </location>
</feature>
<dbReference type="SMART" id="SM00441">
    <property type="entry name" value="FF"/>
    <property type="match status" value="2"/>
</dbReference>
<dbReference type="FunFam" id="2.20.70.10:FF:000049">
    <property type="entry name" value="Transcription elongation regulator 1-like"/>
    <property type="match status" value="1"/>
</dbReference>
<sequence length="572" mass="66455">MLKSTYTPPPPLPPGWTEHKAPSGHSYYYNAATKQSTYKRPTAVPVSTAPSAESASTYIPENLPPFSSTPYGPSVGANQPSLPFKNNAFAQYYRGYDSGKGRGGRRYRESNDRPKSKRIIPGCTPWLLVKTRYGRRFVHNPETNESYWKFPERVLKCVIEFDRVEREKKQQEEGDTQQSRDVSQKIEEEEEERKERSQAQDIPAEAAANEEQSDEYEEVEVTDDEDEEQLSKRVRMEAEEGVDDRPLEFNEEDIEYQLAAMGEEYGLDPGEYGEPGEEGWEEGVEGLSLTDEEATALFCDLLDDFRINPFTTWDKVIEEGRIIEDTRYTVLPNMKSRREAFATWSRDRIQEVKARKQKEEKKDPRITYIAFLQEHATPKLYWPEFKRKFRKEDEMKNTRLSDKDREKLYRDHIARLKMSESTRKSDLSALLKSVPLQQLNNSSNTQALAPAILTDIRYISLPPKIRDPLIETYISTLPPPPEEEISALSVQEQQEREQKRLERDRREKALVERERRVEEEKRRLKGDLLHGKKLLRQEAAEIQEAMQIRGREGLKSYFQIQDGDEASNHATQ</sequence>
<dbReference type="GO" id="GO:0005634">
    <property type="term" value="C:nucleus"/>
    <property type="evidence" value="ECO:0007669"/>
    <property type="project" value="TreeGrafter"/>
</dbReference>
<dbReference type="Gene3D" id="2.20.70.10">
    <property type="match status" value="2"/>
</dbReference>
<evidence type="ECO:0000256" key="1">
    <source>
        <dbReference type="ARBA" id="ARBA00022737"/>
    </source>
</evidence>
<dbReference type="Pfam" id="PF01846">
    <property type="entry name" value="FF"/>
    <property type="match status" value="1"/>
</dbReference>
<dbReference type="InterPro" id="IPR036517">
    <property type="entry name" value="FF_domain_sf"/>
</dbReference>
<keyword evidence="1" id="KW-0677">Repeat</keyword>
<dbReference type="PROSITE" id="PS50020">
    <property type="entry name" value="WW_DOMAIN_2"/>
    <property type="match status" value="2"/>
</dbReference>
<dbReference type="EMBL" id="LFMY01000018">
    <property type="protein sequence ID" value="OKL55748.1"/>
    <property type="molecule type" value="Genomic_DNA"/>
</dbReference>
<feature type="compositionally biased region" description="Basic and acidic residues" evidence="2">
    <location>
        <begin position="493"/>
        <end position="505"/>
    </location>
</feature>
<dbReference type="AlphaFoldDB" id="A0A1Q5Q7B9"/>
<comment type="caution">
    <text evidence="4">The sequence shown here is derived from an EMBL/GenBank/DDBJ whole genome shotgun (WGS) entry which is preliminary data.</text>
</comment>
<dbReference type="RefSeq" id="XP_020115869.1">
    <property type="nucleotide sequence ID" value="XM_020264030.1"/>
</dbReference>
<dbReference type="CDD" id="cd00201">
    <property type="entry name" value="WW"/>
    <property type="match status" value="1"/>
</dbReference>
<name>A0A1Q5Q7B9_TALAT</name>
<evidence type="ECO:0000256" key="2">
    <source>
        <dbReference type="SAM" id="MobiDB-lite"/>
    </source>
</evidence>
<reference evidence="4 5" key="1">
    <citation type="submission" date="2015-06" db="EMBL/GenBank/DDBJ databases">
        <title>Talaromyces atroroseus IBT 11181 draft genome.</title>
        <authorList>
            <person name="Rasmussen K.B."/>
            <person name="Rasmussen S."/>
            <person name="Petersen B."/>
            <person name="Sicheritz-Ponten T."/>
            <person name="Mortensen U.H."/>
            <person name="Thrane U."/>
        </authorList>
    </citation>
    <scope>NUCLEOTIDE SEQUENCE [LARGE SCALE GENOMIC DNA]</scope>
    <source>
        <strain evidence="4 5">IBT 11181</strain>
    </source>
</reference>
<organism evidence="4 5">
    <name type="scientific">Talaromyces atroroseus</name>
    <dbReference type="NCBI Taxonomy" id="1441469"/>
    <lineage>
        <taxon>Eukaryota</taxon>
        <taxon>Fungi</taxon>
        <taxon>Dikarya</taxon>
        <taxon>Ascomycota</taxon>
        <taxon>Pezizomycotina</taxon>
        <taxon>Eurotiomycetes</taxon>
        <taxon>Eurotiomycetidae</taxon>
        <taxon>Eurotiales</taxon>
        <taxon>Trichocomaceae</taxon>
        <taxon>Talaromyces</taxon>
        <taxon>Talaromyces sect. Trachyspermi</taxon>
    </lineage>
</organism>
<accession>A0A1Q5Q7B9</accession>
<evidence type="ECO:0000259" key="3">
    <source>
        <dbReference type="PROSITE" id="PS50020"/>
    </source>
</evidence>
<feature type="compositionally biased region" description="Basic and acidic residues" evidence="2">
    <location>
        <begin position="229"/>
        <end position="242"/>
    </location>
</feature>
<dbReference type="GeneID" id="31008731"/>
<gene>
    <name evidence="4" type="ORF">UA08_08975</name>
</gene>
<dbReference type="GO" id="GO:0003712">
    <property type="term" value="F:transcription coregulator activity"/>
    <property type="evidence" value="ECO:0007669"/>
    <property type="project" value="TreeGrafter"/>
</dbReference>
<dbReference type="Gene3D" id="1.10.10.440">
    <property type="entry name" value="FF domain"/>
    <property type="match status" value="2"/>
</dbReference>
<dbReference type="InterPro" id="IPR045148">
    <property type="entry name" value="TCRG1-like"/>
</dbReference>
<protein>
    <recommendedName>
        <fullName evidence="3">WW domain-containing protein</fullName>
    </recommendedName>
</protein>
<proteinExistence type="predicted"/>
<dbReference type="PROSITE" id="PS01159">
    <property type="entry name" value="WW_DOMAIN_1"/>
    <property type="match status" value="1"/>
</dbReference>
<feature type="domain" description="WW" evidence="3">
    <location>
        <begin position="120"/>
        <end position="153"/>
    </location>
</feature>
<evidence type="ECO:0000313" key="4">
    <source>
        <dbReference type="EMBL" id="OKL55748.1"/>
    </source>
</evidence>
<feature type="region of interest" description="Disordered" evidence="2">
    <location>
        <begin position="476"/>
        <end position="505"/>
    </location>
</feature>
<feature type="domain" description="WW" evidence="3">
    <location>
        <begin position="10"/>
        <end position="43"/>
    </location>
</feature>
<dbReference type="FunFam" id="1.10.10.440:FF:000035">
    <property type="entry name" value="Putative ff domain protein"/>
    <property type="match status" value="1"/>
</dbReference>
<dbReference type="PANTHER" id="PTHR15377:SF3">
    <property type="entry name" value="WW DOMAIN-CONTAINING PROTEIN"/>
    <property type="match status" value="1"/>
</dbReference>
<dbReference type="Pfam" id="PF00397">
    <property type="entry name" value="WW"/>
    <property type="match status" value="1"/>
</dbReference>
<dbReference type="STRING" id="1441469.A0A1Q5Q7B9"/>